<protein>
    <submittedName>
        <fullName evidence="1">Uncharacterized protein</fullName>
    </submittedName>
</protein>
<gene>
    <name evidence="1" type="ORF">L3Q82_017629</name>
</gene>
<comment type="caution">
    <text evidence="1">The sequence shown here is derived from an EMBL/GenBank/DDBJ whole genome shotgun (WGS) entry which is preliminary data.</text>
</comment>
<keyword evidence="2" id="KW-1185">Reference proteome</keyword>
<reference evidence="1" key="1">
    <citation type="submission" date="2022-04" db="EMBL/GenBank/DDBJ databases">
        <title>Jade perch genome.</title>
        <authorList>
            <person name="Chao B."/>
        </authorList>
    </citation>
    <scope>NUCLEOTIDE SEQUENCE</scope>
    <source>
        <strain evidence="1">CB-2022</strain>
    </source>
</reference>
<sequence>REQSGTAGDKEKLQSALLSLLLLNTWLEAGLRLQLHPPGRYYGNAIWAYQDLKPKDILDNNTIAAQPGYLRDLDLRGEIWGVAD</sequence>
<proteinExistence type="predicted"/>
<dbReference type="Proteomes" id="UP000831701">
    <property type="component" value="Chromosome 20"/>
</dbReference>
<organism evidence="1 2">
    <name type="scientific">Scortum barcoo</name>
    <name type="common">barcoo grunter</name>
    <dbReference type="NCBI Taxonomy" id="214431"/>
    <lineage>
        <taxon>Eukaryota</taxon>
        <taxon>Metazoa</taxon>
        <taxon>Chordata</taxon>
        <taxon>Craniata</taxon>
        <taxon>Vertebrata</taxon>
        <taxon>Euteleostomi</taxon>
        <taxon>Actinopterygii</taxon>
        <taxon>Neopterygii</taxon>
        <taxon>Teleostei</taxon>
        <taxon>Neoteleostei</taxon>
        <taxon>Acanthomorphata</taxon>
        <taxon>Eupercaria</taxon>
        <taxon>Centrarchiformes</taxon>
        <taxon>Terapontoidei</taxon>
        <taxon>Terapontidae</taxon>
        <taxon>Scortum</taxon>
    </lineage>
</organism>
<accession>A0ACB8VL58</accession>
<evidence type="ECO:0000313" key="1">
    <source>
        <dbReference type="EMBL" id="KAI3356397.1"/>
    </source>
</evidence>
<name>A0ACB8VL58_9TELE</name>
<dbReference type="EMBL" id="CM041550">
    <property type="protein sequence ID" value="KAI3356397.1"/>
    <property type="molecule type" value="Genomic_DNA"/>
</dbReference>
<evidence type="ECO:0000313" key="2">
    <source>
        <dbReference type="Proteomes" id="UP000831701"/>
    </source>
</evidence>
<feature type="non-terminal residue" evidence="1">
    <location>
        <position position="1"/>
    </location>
</feature>